<dbReference type="Pfam" id="PF00899">
    <property type="entry name" value="ThiF"/>
    <property type="match status" value="1"/>
</dbReference>
<feature type="region of interest" description="Disordered" evidence="2">
    <location>
        <begin position="1"/>
        <end position="30"/>
    </location>
</feature>
<keyword evidence="5" id="KW-1185">Reference proteome</keyword>
<dbReference type="PANTHER" id="PTHR10953:SF102">
    <property type="entry name" value="ADENYLYLTRANSFERASE AND SULFURTRANSFERASE MOCS3"/>
    <property type="match status" value="1"/>
</dbReference>
<sequence length="368" mass="39919">MSVNEQEQVHAQEHGALGSKQGWTDDNNRPDNRYIRQVRFTPIGLTGQERLGSSKVAIVGVGALGCVIASHLARSGVGEIRLIDRDIVEWSNLQRQLLYDEEDARSGLPKAEAAANKLRRINSSINIRAYAADLHGGNASSLLDDADILLDGTDNFHTRYLLNDYAVRQQIPWIYGGAVGAGGMTMTVIPGETPCYRCLFPEPPSAGLTDTCETAGVLSPLVDVVGSLQAMEAIKWLTGNRSQLRAGLLQLDLWRNSWMPLGLTGTKQPDCPCCGVGEFPFLDESMNETVLLCGRSTVQVRPARAGTLDLQVLASRLAGSGQLHLTPYSLRYARDEQISAVFFPDARALIQGTDNAIKAKAIYADIIG</sequence>
<organism evidence="4 5">
    <name type="scientific">Paenibacillus herberti</name>
    <dbReference type="NCBI Taxonomy" id="1619309"/>
    <lineage>
        <taxon>Bacteria</taxon>
        <taxon>Bacillati</taxon>
        <taxon>Bacillota</taxon>
        <taxon>Bacilli</taxon>
        <taxon>Bacillales</taxon>
        <taxon>Paenibacillaceae</taxon>
        <taxon>Paenibacillus</taxon>
    </lineage>
</organism>
<dbReference type="AlphaFoldDB" id="A0A229NZ97"/>
<accession>A0A229NZ97</accession>
<evidence type="ECO:0000313" key="5">
    <source>
        <dbReference type="Proteomes" id="UP000215145"/>
    </source>
</evidence>
<proteinExistence type="inferred from homology"/>
<dbReference type="CDD" id="cd00757">
    <property type="entry name" value="ThiF_MoeB_HesA_family"/>
    <property type="match status" value="1"/>
</dbReference>
<evidence type="ECO:0000256" key="1">
    <source>
        <dbReference type="ARBA" id="ARBA00009919"/>
    </source>
</evidence>
<dbReference type="EMBL" id="NMUQ01000001">
    <property type="protein sequence ID" value="OXM15242.1"/>
    <property type="molecule type" value="Genomic_DNA"/>
</dbReference>
<protein>
    <submittedName>
        <fullName evidence="4">Thiamine biosynthesis protein ThiF</fullName>
    </submittedName>
</protein>
<dbReference type="FunFam" id="3.40.50.720:FF:000080">
    <property type="entry name" value="Thiazole biosynthesis adenylyltransferase ThiF"/>
    <property type="match status" value="1"/>
</dbReference>
<feature type="domain" description="THIF-type NAD/FAD binding fold" evidence="3">
    <location>
        <begin position="34"/>
        <end position="273"/>
    </location>
</feature>
<dbReference type="Gene3D" id="3.40.50.720">
    <property type="entry name" value="NAD(P)-binding Rossmann-like Domain"/>
    <property type="match status" value="1"/>
</dbReference>
<reference evidence="4 5" key="1">
    <citation type="submission" date="2017-07" db="EMBL/GenBank/DDBJ databases">
        <title>Paenibacillus herberti R33 genome sequencing and assembly.</title>
        <authorList>
            <person name="Su W."/>
        </authorList>
    </citation>
    <scope>NUCLEOTIDE SEQUENCE [LARGE SCALE GENOMIC DNA]</scope>
    <source>
        <strain evidence="4 5">R33</strain>
    </source>
</reference>
<dbReference type="GO" id="GO:0005829">
    <property type="term" value="C:cytosol"/>
    <property type="evidence" value="ECO:0007669"/>
    <property type="project" value="TreeGrafter"/>
</dbReference>
<name>A0A229NZ97_9BACL</name>
<evidence type="ECO:0000256" key="2">
    <source>
        <dbReference type="SAM" id="MobiDB-lite"/>
    </source>
</evidence>
<dbReference type="GO" id="GO:0008146">
    <property type="term" value="F:sulfotransferase activity"/>
    <property type="evidence" value="ECO:0007669"/>
    <property type="project" value="TreeGrafter"/>
</dbReference>
<dbReference type="OrthoDB" id="9804286at2"/>
<gene>
    <name evidence="4" type="ORF">CGZ75_00385</name>
</gene>
<dbReference type="SUPFAM" id="SSF69572">
    <property type="entry name" value="Activating enzymes of the ubiquitin-like proteins"/>
    <property type="match status" value="1"/>
</dbReference>
<evidence type="ECO:0000313" key="4">
    <source>
        <dbReference type="EMBL" id="OXM15242.1"/>
    </source>
</evidence>
<dbReference type="GO" id="GO:0008641">
    <property type="term" value="F:ubiquitin-like modifier activating enzyme activity"/>
    <property type="evidence" value="ECO:0007669"/>
    <property type="project" value="InterPro"/>
</dbReference>
<dbReference type="PANTHER" id="PTHR10953">
    <property type="entry name" value="UBIQUITIN-ACTIVATING ENZYME E1"/>
    <property type="match status" value="1"/>
</dbReference>
<comment type="similarity">
    <text evidence="1">Belongs to the HesA/MoeB/ThiF family.</text>
</comment>
<dbReference type="GO" id="GO:0016779">
    <property type="term" value="F:nucleotidyltransferase activity"/>
    <property type="evidence" value="ECO:0007669"/>
    <property type="project" value="TreeGrafter"/>
</dbReference>
<dbReference type="Proteomes" id="UP000215145">
    <property type="component" value="Unassembled WGS sequence"/>
</dbReference>
<dbReference type="InterPro" id="IPR035985">
    <property type="entry name" value="Ubiquitin-activating_enz"/>
</dbReference>
<dbReference type="GO" id="GO:0004792">
    <property type="term" value="F:thiosulfate-cyanide sulfurtransferase activity"/>
    <property type="evidence" value="ECO:0007669"/>
    <property type="project" value="TreeGrafter"/>
</dbReference>
<comment type="caution">
    <text evidence="4">The sequence shown here is derived from an EMBL/GenBank/DDBJ whole genome shotgun (WGS) entry which is preliminary data.</text>
</comment>
<evidence type="ECO:0000259" key="3">
    <source>
        <dbReference type="Pfam" id="PF00899"/>
    </source>
</evidence>
<dbReference type="InterPro" id="IPR000594">
    <property type="entry name" value="ThiF_NAD_FAD-bd"/>
</dbReference>
<dbReference type="InterPro" id="IPR045886">
    <property type="entry name" value="ThiF/MoeB/HesA"/>
</dbReference>